<protein>
    <submittedName>
        <fullName evidence="1">Uncharacterized protein</fullName>
    </submittedName>
</protein>
<evidence type="ECO:0000313" key="2">
    <source>
        <dbReference type="Proteomes" id="UP000228934"/>
    </source>
</evidence>
<evidence type="ECO:0000313" key="1">
    <source>
        <dbReference type="EMBL" id="PIO24647.1"/>
    </source>
</evidence>
<dbReference type="Proteomes" id="UP000228934">
    <property type="component" value="Unassembled WGS sequence"/>
</dbReference>
<gene>
    <name evidence="1" type="ORF">AB205_0099750</name>
</gene>
<reference evidence="2" key="1">
    <citation type="journal article" date="2017" name="Nat. Commun.">
        <title>The North American bullfrog draft genome provides insight into hormonal regulation of long noncoding RNA.</title>
        <authorList>
            <person name="Hammond S.A."/>
            <person name="Warren R.L."/>
            <person name="Vandervalk B.P."/>
            <person name="Kucuk E."/>
            <person name="Khan H."/>
            <person name="Gibb E.A."/>
            <person name="Pandoh P."/>
            <person name="Kirk H."/>
            <person name="Zhao Y."/>
            <person name="Jones M."/>
            <person name="Mungall A.J."/>
            <person name="Coope R."/>
            <person name="Pleasance S."/>
            <person name="Moore R.A."/>
            <person name="Holt R.A."/>
            <person name="Round J.M."/>
            <person name="Ohora S."/>
            <person name="Walle B.V."/>
            <person name="Veldhoen N."/>
            <person name="Helbing C.C."/>
            <person name="Birol I."/>
        </authorList>
    </citation>
    <scope>NUCLEOTIDE SEQUENCE [LARGE SCALE GENOMIC DNA]</scope>
</reference>
<accession>A0A2G9R9V3</accession>
<dbReference type="OrthoDB" id="9896260at2759"/>
<dbReference type="AlphaFoldDB" id="A0A2G9R9V3"/>
<organism evidence="1 2">
    <name type="scientific">Aquarana catesbeiana</name>
    <name type="common">American bullfrog</name>
    <name type="synonym">Rana catesbeiana</name>
    <dbReference type="NCBI Taxonomy" id="8400"/>
    <lineage>
        <taxon>Eukaryota</taxon>
        <taxon>Metazoa</taxon>
        <taxon>Chordata</taxon>
        <taxon>Craniata</taxon>
        <taxon>Vertebrata</taxon>
        <taxon>Euteleostomi</taxon>
        <taxon>Amphibia</taxon>
        <taxon>Batrachia</taxon>
        <taxon>Anura</taxon>
        <taxon>Neobatrachia</taxon>
        <taxon>Ranoidea</taxon>
        <taxon>Ranidae</taxon>
        <taxon>Aquarana</taxon>
    </lineage>
</organism>
<sequence length="149" mass="15581">MVSFLLPYGESFHPWCLSLLVGPSSPSQVTCWEVLIIPLVSPASSNVSPPLTADVSAAALALPVTSDDLEAFLPTCVHLSRAPSSPVLQPAADDGLPELLFPFTCRSCGTVLDEGSPQDDDALRGAPTNAFPASCARLSPTTRTIYPAT</sequence>
<name>A0A2G9R9V3_AQUCT</name>
<dbReference type="EMBL" id="KV955174">
    <property type="protein sequence ID" value="PIO24647.1"/>
    <property type="molecule type" value="Genomic_DNA"/>
</dbReference>
<keyword evidence="2" id="KW-1185">Reference proteome</keyword>
<proteinExistence type="predicted"/>